<dbReference type="OrthoDB" id="9972728at2759"/>
<dbReference type="GO" id="GO:0005840">
    <property type="term" value="C:ribosome"/>
    <property type="evidence" value="ECO:0007669"/>
    <property type="project" value="UniProtKB-KW"/>
</dbReference>
<gene>
    <name evidence="5" type="ORF">LOTGIDRAFT_110271</name>
</gene>
<keyword evidence="2" id="KW-0689">Ribosomal protein</keyword>
<name>V4BCC7_LOTGI</name>
<dbReference type="EMBL" id="KB199905">
    <property type="protein sequence ID" value="ESP03782.1"/>
    <property type="molecule type" value="Genomic_DNA"/>
</dbReference>
<dbReference type="Proteomes" id="UP000030746">
    <property type="component" value="Unassembled WGS sequence"/>
</dbReference>
<dbReference type="Pfam" id="PF00177">
    <property type="entry name" value="Ribosomal_S7"/>
    <property type="match status" value="1"/>
</dbReference>
<dbReference type="Gene3D" id="1.10.455.10">
    <property type="entry name" value="Ribosomal protein S7 domain"/>
    <property type="match status" value="1"/>
</dbReference>
<dbReference type="KEGG" id="lgi:LOTGIDRAFT_110271"/>
<protein>
    <recommendedName>
        <fullName evidence="4">Small ribosomal subunit protein uS7 domain-containing protein</fullName>
    </recommendedName>
</protein>
<dbReference type="CTD" id="20230569"/>
<dbReference type="PANTHER" id="PTHR11205">
    <property type="entry name" value="RIBOSOMAL PROTEIN S7"/>
    <property type="match status" value="1"/>
</dbReference>
<dbReference type="OMA" id="HELHKQC"/>
<dbReference type="GO" id="GO:1990904">
    <property type="term" value="C:ribonucleoprotein complex"/>
    <property type="evidence" value="ECO:0007669"/>
    <property type="project" value="UniProtKB-KW"/>
</dbReference>
<keyword evidence="3" id="KW-0687">Ribonucleoprotein</keyword>
<dbReference type="SUPFAM" id="SSF47973">
    <property type="entry name" value="Ribosomal protein S7"/>
    <property type="match status" value="1"/>
</dbReference>
<reference evidence="5 6" key="1">
    <citation type="journal article" date="2013" name="Nature">
        <title>Insights into bilaterian evolution from three spiralian genomes.</title>
        <authorList>
            <person name="Simakov O."/>
            <person name="Marletaz F."/>
            <person name="Cho S.J."/>
            <person name="Edsinger-Gonzales E."/>
            <person name="Havlak P."/>
            <person name="Hellsten U."/>
            <person name="Kuo D.H."/>
            <person name="Larsson T."/>
            <person name="Lv J."/>
            <person name="Arendt D."/>
            <person name="Savage R."/>
            <person name="Osoegawa K."/>
            <person name="de Jong P."/>
            <person name="Grimwood J."/>
            <person name="Chapman J.A."/>
            <person name="Shapiro H."/>
            <person name="Aerts A."/>
            <person name="Otillar R.P."/>
            <person name="Terry A.Y."/>
            <person name="Boore J.L."/>
            <person name="Grigoriev I.V."/>
            <person name="Lindberg D.R."/>
            <person name="Seaver E.C."/>
            <person name="Weisblat D.A."/>
            <person name="Putnam N.H."/>
            <person name="Rokhsar D.S."/>
        </authorList>
    </citation>
    <scope>NUCLEOTIDE SEQUENCE [LARGE SCALE GENOMIC DNA]</scope>
</reference>
<dbReference type="CDD" id="cd14870">
    <property type="entry name" value="uS7_Mitochondria_Mammalian"/>
    <property type="match status" value="1"/>
</dbReference>
<sequence>MHPQSFLFSSVTQVRHRRYDPRFREPSLDTAELAEPLSDDDERKYNPIKAAKNYETTSVFYDPLLEKLINMLMYNGNKAAAREIVEGMLEEIKMIQVKKYNHAGSKQEQEAIECNPYLIFQQALENLKPALMIIPVRKGGTVYQVPMSCPPKRQQFKVFKWLVDLNRDRERKIRMSKKLAMDVVDAFHHEGKCMKKKIELLKLCEANRAFAHYRW</sequence>
<organism evidence="5 6">
    <name type="scientific">Lottia gigantea</name>
    <name type="common">Giant owl limpet</name>
    <dbReference type="NCBI Taxonomy" id="225164"/>
    <lineage>
        <taxon>Eukaryota</taxon>
        <taxon>Metazoa</taxon>
        <taxon>Spiralia</taxon>
        <taxon>Lophotrochozoa</taxon>
        <taxon>Mollusca</taxon>
        <taxon>Gastropoda</taxon>
        <taxon>Patellogastropoda</taxon>
        <taxon>Lottioidea</taxon>
        <taxon>Lottiidae</taxon>
        <taxon>Lottia</taxon>
    </lineage>
</organism>
<evidence type="ECO:0000313" key="6">
    <source>
        <dbReference type="Proteomes" id="UP000030746"/>
    </source>
</evidence>
<evidence type="ECO:0000313" key="5">
    <source>
        <dbReference type="EMBL" id="ESP03782.1"/>
    </source>
</evidence>
<accession>V4BCC7</accession>
<dbReference type="InterPro" id="IPR036823">
    <property type="entry name" value="Ribosomal_uS7_dom_sf"/>
</dbReference>
<comment type="similarity">
    <text evidence="1">Belongs to the universal ribosomal protein uS7 family.</text>
</comment>
<evidence type="ECO:0000256" key="1">
    <source>
        <dbReference type="ARBA" id="ARBA00007151"/>
    </source>
</evidence>
<dbReference type="PIRSF" id="PIRSF002122">
    <property type="entry name" value="RPS7p_RPS7a_RPS5e_RPS7o"/>
    <property type="match status" value="1"/>
</dbReference>
<keyword evidence="6" id="KW-1185">Reference proteome</keyword>
<evidence type="ECO:0000259" key="4">
    <source>
        <dbReference type="Pfam" id="PF00177"/>
    </source>
</evidence>
<evidence type="ECO:0000256" key="3">
    <source>
        <dbReference type="ARBA" id="ARBA00023274"/>
    </source>
</evidence>
<dbReference type="AlphaFoldDB" id="V4BCC7"/>
<dbReference type="STRING" id="225164.V4BCC7"/>
<dbReference type="RefSeq" id="XP_009045264.1">
    <property type="nucleotide sequence ID" value="XM_009047016.1"/>
</dbReference>
<dbReference type="InterPro" id="IPR023798">
    <property type="entry name" value="Ribosomal_uS7_dom"/>
</dbReference>
<dbReference type="GeneID" id="20230569"/>
<dbReference type="HOGENOM" id="CLU_072226_0_1_1"/>
<dbReference type="GO" id="GO:0006412">
    <property type="term" value="P:translation"/>
    <property type="evidence" value="ECO:0007669"/>
    <property type="project" value="InterPro"/>
</dbReference>
<evidence type="ECO:0000256" key="2">
    <source>
        <dbReference type="ARBA" id="ARBA00022980"/>
    </source>
</evidence>
<proteinExistence type="inferred from homology"/>
<feature type="domain" description="Small ribosomal subunit protein uS7" evidence="4">
    <location>
        <begin position="51"/>
        <end position="208"/>
    </location>
</feature>
<dbReference type="InterPro" id="IPR000235">
    <property type="entry name" value="Ribosomal_uS7"/>
</dbReference>